<proteinExistence type="predicted"/>
<comment type="caution">
    <text evidence="1">The sequence shown here is derived from an EMBL/GenBank/DDBJ whole genome shotgun (WGS) entry which is preliminary data.</text>
</comment>
<dbReference type="AlphaFoldDB" id="A0A0F8YPU7"/>
<evidence type="ECO:0000313" key="1">
    <source>
        <dbReference type="EMBL" id="KKK83433.1"/>
    </source>
</evidence>
<accession>A0A0F8YPU7</accession>
<name>A0A0F8YPU7_9ZZZZ</name>
<sequence length="178" mass="18945">SWGTGVTVEDLQIGNPAGFDGERMLTVESVRCDLSPIYSAWTGRLKWMEVEGSRLDVVVREGDDGTEVNIAALAPLMEMPPPGRMAVRDAGATIHLPRNERLLELRVGDLQYVQGRLTRAGRLTMSAALAQEGGAAPMTLMSTLGGPSSAGGAEASFRFSNVDIAQLNLPGLLGLPPW</sequence>
<gene>
    <name evidence="1" type="ORF">LCGC14_2793460</name>
</gene>
<organism evidence="1">
    <name type="scientific">marine sediment metagenome</name>
    <dbReference type="NCBI Taxonomy" id="412755"/>
    <lineage>
        <taxon>unclassified sequences</taxon>
        <taxon>metagenomes</taxon>
        <taxon>ecological metagenomes</taxon>
    </lineage>
</organism>
<protein>
    <recommendedName>
        <fullName evidence="2">Type II secretion system protein GspN</fullName>
    </recommendedName>
</protein>
<feature type="non-terminal residue" evidence="1">
    <location>
        <position position="1"/>
    </location>
</feature>
<dbReference type="EMBL" id="LAZR01052224">
    <property type="protein sequence ID" value="KKK83433.1"/>
    <property type="molecule type" value="Genomic_DNA"/>
</dbReference>
<reference evidence="1" key="1">
    <citation type="journal article" date="2015" name="Nature">
        <title>Complex archaea that bridge the gap between prokaryotes and eukaryotes.</title>
        <authorList>
            <person name="Spang A."/>
            <person name="Saw J.H."/>
            <person name="Jorgensen S.L."/>
            <person name="Zaremba-Niedzwiedzka K."/>
            <person name="Martijn J."/>
            <person name="Lind A.E."/>
            <person name="van Eijk R."/>
            <person name="Schleper C."/>
            <person name="Guy L."/>
            <person name="Ettema T.J."/>
        </authorList>
    </citation>
    <scope>NUCLEOTIDE SEQUENCE</scope>
</reference>
<evidence type="ECO:0008006" key="2">
    <source>
        <dbReference type="Google" id="ProtNLM"/>
    </source>
</evidence>